<dbReference type="InterPro" id="IPR009057">
    <property type="entry name" value="Homeodomain-like_sf"/>
</dbReference>
<proteinExistence type="predicted"/>
<dbReference type="Proteomes" id="UP000518887">
    <property type="component" value="Unassembled WGS sequence"/>
</dbReference>
<dbReference type="SUPFAM" id="SSF46689">
    <property type="entry name" value="Homeodomain-like"/>
    <property type="match status" value="1"/>
</dbReference>
<dbReference type="EMBL" id="JACHFQ010000002">
    <property type="protein sequence ID" value="MBB5225392.1"/>
    <property type="molecule type" value="Genomic_DNA"/>
</dbReference>
<reference evidence="4 5" key="1">
    <citation type="submission" date="2020-08" db="EMBL/GenBank/DDBJ databases">
        <title>Genomic Encyclopedia of Type Strains, Phase IV (KMG-IV): sequencing the most valuable type-strain genomes for metagenomic binning, comparative biology and taxonomic classification.</title>
        <authorList>
            <person name="Goeker M."/>
        </authorList>
    </citation>
    <scope>NUCLEOTIDE SEQUENCE [LARGE SCALE GENOMIC DNA]</scope>
    <source>
        <strain evidence="4 5">DSM 103462</strain>
    </source>
</reference>
<dbReference type="GO" id="GO:0003677">
    <property type="term" value="F:DNA binding"/>
    <property type="evidence" value="ECO:0007669"/>
    <property type="project" value="UniProtKB-UniRule"/>
</dbReference>
<accession>A0A7W8LLE1</accession>
<evidence type="ECO:0000256" key="2">
    <source>
        <dbReference type="PROSITE-ProRule" id="PRU00335"/>
    </source>
</evidence>
<dbReference type="Pfam" id="PF00440">
    <property type="entry name" value="TetR_N"/>
    <property type="match status" value="1"/>
</dbReference>
<protein>
    <submittedName>
        <fullName evidence="4">AcrR family transcriptional regulator</fullName>
    </submittedName>
</protein>
<feature type="DNA-binding region" description="H-T-H motif" evidence="2">
    <location>
        <begin position="26"/>
        <end position="45"/>
    </location>
</feature>
<dbReference type="RefSeq" id="WP_184657630.1">
    <property type="nucleotide sequence ID" value="NZ_CP031518.1"/>
</dbReference>
<dbReference type="InterPro" id="IPR001647">
    <property type="entry name" value="HTH_TetR"/>
</dbReference>
<dbReference type="PANTHER" id="PTHR43479:SF11">
    <property type="entry name" value="ACREF_ENVCD OPERON REPRESSOR-RELATED"/>
    <property type="match status" value="1"/>
</dbReference>
<dbReference type="AlphaFoldDB" id="A0A7W8LLE1"/>
<evidence type="ECO:0000313" key="4">
    <source>
        <dbReference type="EMBL" id="MBB5225392.1"/>
    </source>
</evidence>
<dbReference type="Gene3D" id="1.10.357.10">
    <property type="entry name" value="Tetracycline Repressor, domain 2"/>
    <property type="match status" value="1"/>
</dbReference>
<keyword evidence="5" id="KW-1185">Reference proteome</keyword>
<evidence type="ECO:0000256" key="1">
    <source>
        <dbReference type="ARBA" id="ARBA00023125"/>
    </source>
</evidence>
<feature type="domain" description="HTH tetR-type" evidence="3">
    <location>
        <begin position="3"/>
        <end position="63"/>
    </location>
</feature>
<organism evidence="4 5">
    <name type="scientific">Treponema ruminis</name>
    <dbReference type="NCBI Taxonomy" id="744515"/>
    <lineage>
        <taxon>Bacteria</taxon>
        <taxon>Pseudomonadati</taxon>
        <taxon>Spirochaetota</taxon>
        <taxon>Spirochaetia</taxon>
        <taxon>Spirochaetales</taxon>
        <taxon>Treponemataceae</taxon>
        <taxon>Treponema</taxon>
    </lineage>
</organism>
<dbReference type="PANTHER" id="PTHR43479">
    <property type="entry name" value="ACREF/ENVCD OPERON REPRESSOR-RELATED"/>
    <property type="match status" value="1"/>
</dbReference>
<sequence length="203" mass="23510">MAENTLQKIHEIAAAEFLEKGFRGASLREIVKKAGVTTGAFYGYYKSKEELFSALVKTHADYILSFFKAEVAKFMAIPKNEWADNMASYSKHGMVHIYEYAWEHKEAFRLILNASEGTEFENFIHELVEVEIEITHVFYMEMEHQGYKPFAFDPTLEHTIISGEYSALFELIVHDIPFEKGKKCAEELHDFYEAGWQCVLKLN</sequence>
<comment type="caution">
    <text evidence="4">The sequence shown here is derived from an EMBL/GenBank/DDBJ whole genome shotgun (WGS) entry which is preliminary data.</text>
</comment>
<dbReference type="InterPro" id="IPR050624">
    <property type="entry name" value="HTH-type_Tx_Regulator"/>
</dbReference>
<dbReference type="PRINTS" id="PR00455">
    <property type="entry name" value="HTHTETR"/>
</dbReference>
<name>A0A7W8LLE1_9SPIR</name>
<evidence type="ECO:0000259" key="3">
    <source>
        <dbReference type="PROSITE" id="PS50977"/>
    </source>
</evidence>
<evidence type="ECO:0000313" key="5">
    <source>
        <dbReference type="Proteomes" id="UP000518887"/>
    </source>
</evidence>
<gene>
    <name evidence="4" type="ORF">HNP76_000736</name>
</gene>
<keyword evidence="1 2" id="KW-0238">DNA-binding</keyword>
<dbReference type="PROSITE" id="PS50977">
    <property type="entry name" value="HTH_TETR_2"/>
    <property type="match status" value="1"/>
</dbReference>